<keyword evidence="4 6" id="KW-1133">Transmembrane helix</keyword>
<dbReference type="SUPFAM" id="SSF103481">
    <property type="entry name" value="Multidrug resistance efflux transporter EmrE"/>
    <property type="match status" value="1"/>
</dbReference>
<evidence type="ECO:0000259" key="7">
    <source>
        <dbReference type="Pfam" id="PF00892"/>
    </source>
</evidence>
<proteinExistence type="inferred from homology"/>
<dbReference type="PANTHER" id="PTHR31218">
    <property type="entry name" value="WAT1-RELATED PROTEIN"/>
    <property type="match status" value="1"/>
</dbReference>
<evidence type="ECO:0000313" key="9">
    <source>
        <dbReference type="Proteomes" id="UP001642260"/>
    </source>
</evidence>
<feature type="transmembrane region" description="Helical" evidence="6">
    <location>
        <begin position="279"/>
        <end position="301"/>
    </location>
</feature>
<feature type="transmembrane region" description="Helical" evidence="6">
    <location>
        <begin position="179"/>
        <end position="198"/>
    </location>
</feature>
<comment type="similarity">
    <text evidence="2 6">Belongs to the drug/metabolite transporter (DMT) superfamily. Plant drug/metabolite exporter (P-DME) (TC 2.A.7.4) family.</text>
</comment>
<evidence type="ECO:0000256" key="4">
    <source>
        <dbReference type="ARBA" id="ARBA00022989"/>
    </source>
</evidence>
<evidence type="ECO:0000313" key="8">
    <source>
        <dbReference type="EMBL" id="CAH8300500.1"/>
    </source>
</evidence>
<protein>
    <recommendedName>
        <fullName evidence="6">WAT1-related protein</fullName>
    </recommendedName>
</protein>
<accession>A0ABC8J222</accession>
<keyword evidence="5 6" id="KW-0472">Membrane</keyword>
<dbReference type="GO" id="GO:0016020">
    <property type="term" value="C:membrane"/>
    <property type="evidence" value="ECO:0007669"/>
    <property type="project" value="UniProtKB-SubCell"/>
</dbReference>
<comment type="caution">
    <text evidence="8">The sequence shown here is derived from an EMBL/GenBank/DDBJ whole genome shotgun (WGS) entry which is preliminary data.</text>
</comment>
<feature type="transmembrane region" description="Helical" evidence="6">
    <location>
        <begin position="148"/>
        <end position="167"/>
    </location>
</feature>
<comment type="subcellular location">
    <subcellularLocation>
        <location evidence="1 6">Membrane</location>
        <topology evidence="1 6">Multi-pass membrane protein</topology>
    </subcellularLocation>
</comment>
<feature type="domain" description="EamA" evidence="7">
    <location>
        <begin position="94"/>
        <end position="226"/>
    </location>
</feature>
<dbReference type="Pfam" id="PF00892">
    <property type="entry name" value="EamA"/>
    <property type="match status" value="1"/>
</dbReference>
<dbReference type="InterPro" id="IPR000620">
    <property type="entry name" value="EamA_dom"/>
</dbReference>
<evidence type="ECO:0000256" key="3">
    <source>
        <dbReference type="ARBA" id="ARBA00022692"/>
    </source>
</evidence>
<feature type="transmembrane region" description="Helical" evidence="6">
    <location>
        <begin position="313"/>
        <end position="337"/>
    </location>
</feature>
<feature type="transmembrane region" description="Helical" evidence="6">
    <location>
        <begin position="83"/>
        <end position="103"/>
    </location>
</feature>
<organism evidence="8 9">
    <name type="scientific">Eruca vesicaria subsp. sativa</name>
    <name type="common">Garden rocket</name>
    <name type="synonym">Eruca sativa</name>
    <dbReference type="NCBI Taxonomy" id="29727"/>
    <lineage>
        <taxon>Eukaryota</taxon>
        <taxon>Viridiplantae</taxon>
        <taxon>Streptophyta</taxon>
        <taxon>Embryophyta</taxon>
        <taxon>Tracheophyta</taxon>
        <taxon>Spermatophyta</taxon>
        <taxon>Magnoliopsida</taxon>
        <taxon>eudicotyledons</taxon>
        <taxon>Gunneridae</taxon>
        <taxon>Pentapetalae</taxon>
        <taxon>rosids</taxon>
        <taxon>malvids</taxon>
        <taxon>Brassicales</taxon>
        <taxon>Brassicaceae</taxon>
        <taxon>Brassiceae</taxon>
        <taxon>Eruca</taxon>
    </lineage>
</organism>
<evidence type="ECO:0000256" key="6">
    <source>
        <dbReference type="RuleBase" id="RU363077"/>
    </source>
</evidence>
<keyword evidence="9" id="KW-1185">Reference proteome</keyword>
<dbReference type="InterPro" id="IPR037185">
    <property type="entry name" value="EmrE-like"/>
</dbReference>
<dbReference type="AlphaFoldDB" id="A0ABC8J222"/>
<gene>
    <name evidence="8" type="ORF">ERUC_LOCUS2769</name>
</gene>
<evidence type="ECO:0000256" key="1">
    <source>
        <dbReference type="ARBA" id="ARBA00004141"/>
    </source>
</evidence>
<feature type="transmembrane region" description="Helical" evidence="6">
    <location>
        <begin position="248"/>
        <end position="267"/>
    </location>
</feature>
<feature type="transmembrane region" description="Helical" evidence="6">
    <location>
        <begin position="210"/>
        <end position="228"/>
    </location>
</feature>
<dbReference type="Proteomes" id="UP001642260">
    <property type="component" value="Unassembled WGS sequence"/>
</dbReference>
<name>A0ABC8J222_ERUVS</name>
<dbReference type="EMBL" id="CAKOAT010054044">
    <property type="protein sequence ID" value="CAH8300500.1"/>
    <property type="molecule type" value="Genomic_DNA"/>
</dbReference>
<sequence length="342" mass="37376">MAWRYYSADVVPFAVECAHCSCRRYLTPAFTSTLAVSDIISPSSKRDCFCPLQSCLNGSLDIKSVMSGLGEERVAWRYFHRDVVPFAAMFAVECSMVGSNTLYKAATLRGLNFYVFIFYSYAASTFVLLPLTLIFGRSKRLPSAKSPLFFKMFLLGLFGCVAHMIGFKGVEQSSPTLSSAMSNLTPAFTFTLAVIFRMERVVLRSSATQAKLIGGVLSISGALVVVLYKGPKVLSAAALTPSSESGWLIGGILLASHYFLASVWYIVQTLVMEVYPEGITVVFFYNLFAMLVSAPICLLTERNLTSWVLKPDISLAAIVCSGVFAALFSVLTVRIVVCDPAR</sequence>
<feature type="transmembrane region" description="Helical" evidence="6">
    <location>
        <begin position="115"/>
        <end position="136"/>
    </location>
</feature>
<keyword evidence="3 6" id="KW-0812">Transmembrane</keyword>
<evidence type="ECO:0000256" key="5">
    <source>
        <dbReference type="ARBA" id="ARBA00023136"/>
    </source>
</evidence>
<reference evidence="8 9" key="1">
    <citation type="submission" date="2022-03" db="EMBL/GenBank/DDBJ databases">
        <authorList>
            <person name="Macdonald S."/>
            <person name="Ahmed S."/>
            <person name="Newling K."/>
        </authorList>
    </citation>
    <scope>NUCLEOTIDE SEQUENCE [LARGE SCALE GENOMIC DNA]</scope>
</reference>
<dbReference type="InterPro" id="IPR030184">
    <property type="entry name" value="WAT1-related"/>
</dbReference>
<evidence type="ECO:0000256" key="2">
    <source>
        <dbReference type="ARBA" id="ARBA00007635"/>
    </source>
</evidence>